<evidence type="ECO:0000313" key="2">
    <source>
        <dbReference type="EMBL" id="KAK9677370.1"/>
    </source>
</evidence>
<proteinExistence type="predicted"/>
<dbReference type="Proteomes" id="UP001443914">
    <property type="component" value="Unassembled WGS sequence"/>
</dbReference>
<dbReference type="InterPro" id="IPR054290">
    <property type="entry name" value="DUF7026"/>
</dbReference>
<name>A0AAW1HLP4_SAPOF</name>
<organism evidence="2 3">
    <name type="scientific">Saponaria officinalis</name>
    <name type="common">Common soapwort</name>
    <name type="synonym">Lychnis saponaria</name>
    <dbReference type="NCBI Taxonomy" id="3572"/>
    <lineage>
        <taxon>Eukaryota</taxon>
        <taxon>Viridiplantae</taxon>
        <taxon>Streptophyta</taxon>
        <taxon>Embryophyta</taxon>
        <taxon>Tracheophyta</taxon>
        <taxon>Spermatophyta</taxon>
        <taxon>Magnoliopsida</taxon>
        <taxon>eudicotyledons</taxon>
        <taxon>Gunneridae</taxon>
        <taxon>Pentapetalae</taxon>
        <taxon>Caryophyllales</taxon>
        <taxon>Caryophyllaceae</taxon>
        <taxon>Caryophylleae</taxon>
        <taxon>Saponaria</taxon>
    </lineage>
</organism>
<comment type="caution">
    <text evidence="2">The sequence shown here is derived from an EMBL/GenBank/DDBJ whole genome shotgun (WGS) entry which is preliminary data.</text>
</comment>
<reference evidence="2" key="1">
    <citation type="submission" date="2024-03" db="EMBL/GenBank/DDBJ databases">
        <title>WGS assembly of Saponaria officinalis var. Norfolk2.</title>
        <authorList>
            <person name="Jenkins J."/>
            <person name="Shu S."/>
            <person name="Grimwood J."/>
            <person name="Barry K."/>
            <person name="Goodstein D."/>
            <person name="Schmutz J."/>
            <person name="Leebens-Mack J."/>
            <person name="Osbourn A."/>
        </authorList>
    </citation>
    <scope>NUCLEOTIDE SEQUENCE [LARGE SCALE GENOMIC DNA]</scope>
    <source>
        <strain evidence="2">JIC</strain>
    </source>
</reference>
<evidence type="ECO:0000259" key="1">
    <source>
        <dbReference type="Pfam" id="PF22950"/>
    </source>
</evidence>
<protein>
    <recommendedName>
        <fullName evidence="1">DUF7026 domain-containing protein</fullName>
    </recommendedName>
</protein>
<evidence type="ECO:0000313" key="3">
    <source>
        <dbReference type="Proteomes" id="UP001443914"/>
    </source>
</evidence>
<dbReference type="EMBL" id="JBDFQZ010000011">
    <property type="protein sequence ID" value="KAK9677370.1"/>
    <property type="molecule type" value="Genomic_DNA"/>
</dbReference>
<dbReference type="Pfam" id="PF22950">
    <property type="entry name" value="DUF7026"/>
    <property type="match status" value="1"/>
</dbReference>
<dbReference type="AlphaFoldDB" id="A0AAW1HLP4"/>
<feature type="domain" description="DUF7026" evidence="1">
    <location>
        <begin position="75"/>
        <end position="124"/>
    </location>
</feature>
<accession>A0AAW1HLP4</accession>
<sequence length="172" mass="20006">MSQTLISPLFQPPQIFHHHTSNPIYLTSNSKTHQKFLCFSSKIPRKNTKKSISDSQLTSEFAAQVQKINTQIEEKQNALIKSKQMLFNDFCKFLNLNSDETKIKWMKMNPDEKLDLIQGFVCNWGLNFHPLSPKSVRDLIEEFVMNDLVENKENSDTVLGFSRLKKLFMGDY</sequence>
<keyword evidence="3" id="KW-1185">Reference proteome</keyword>
<gene>
    <name evidence="2" type="ORF">RND81_11G139200</name>
</gene>